<evidence type="ECO:0000259" key="3">
    <source>
        <dbReference type="PROSITE" id="PS51186"/>
    </source>
</evidence>
<dbReference type="Proteomes" id="UP000182284">
    <property type="component" value="Unassembled WGS sequence"/>
</dbReference>
<keyword evidence="1" id="KW-0808">Transferase</keyword>
<dbReference type="Gene3D" id="3.40.630.30">
    <property type="match status" value="1"/>
</dbReference>
<dbReference type="AlphaFoldDB" id="A0A1G7I2W1"/>
<dbReference type="PANTHER" id="PTHR43877">
    <property type="entry name" value="AMINOALKYLPHOSPHONATE N-ACETYLTRANSFERASE-RELATED-RELATED"/>
    <property type="match status" value="1"/>
</dbReference>
<evidence type="ECO:0000313" key="4">
    <source>
        <dbReference type="EMBL" id="SDF07072.1"/>
    </source>
</evidence>
<organism evidence="4 5">
    <name type="scientific">Celeribacter baekdonensis</name>
    <dbReference type="NCBI Taxonomy" id="875171"/>
    <lineage>
        <taxon>Bacteria</taxon>
        <taxon>Pseudomonadati</taxon>
        <taxon>Pseudomonadota</taxon>
        <taxon>Alphaproteobacteria</taxon>
        <taxon>Rhodobacterales</taxon>
        <taxon>Roseobacteraceae</taxon>
        <taxon>Celeribacter</taxon>
    </lineage>
</organism>
<evidence type="ECO:0000313" key="5">
    <source>
        <dbReference type="Proteomes" id="UP000182284"/>
    </source>
</evidence>
<dbReference type="GO" id="GO:0016747">
    <property type="term" value="F:acyltransferase activity, transferring groups other than amino-acyl groups"/>
    <property type="evidence" value="ECO:0007669"/>
    <property type="project" value="InterPro"/>
</dbReference>
<name>A0A1G7I2W1_9RHOB</name>
<reference evidence="4 5" key="1">
    <citation type="submission" date="2016-10" db="EMBL/GenBank/DDBJ databases">
        <authorList>
            <person name="de Groot N.N."/>
        </authorList>
    </citation>
    <scope>NUCLEOTIDE SEQUENCE [LARGE SCALE GENOMIC DNA]</scope>
    <source>
        <strain evidence="4 5">DSM 27375</strain>
    </source>
</reference>
<dbReference type="InterPro" id="IPR050832">
    <property type="entry name" value="Bact_Acetyltransf"/>
</dbReference>
<dbReference type="PROSITE" id="PS51186">
    <property type="entry name" value="GNAT"/>
    <property type="match status" value="1"/>
</dbReference>
<sequence length="220" mass="23914">MGLLKRSERSAQPRMPGSWRRTDRTRLAFRDWACILAYMEKDFTLRPATLSDAHAIAEVQVAVWQSAYRDILPAALIERMSVADRENGWSKILTAYAESGRGAVFVAEQSDAIVGFLSCGDQRDDDLMAAFPGEFSAIYVADSAQRQGIGRALMGEGARALKAMGHGAAALWVLSENAGARGFYQALGGFISAERIDTRGDDGLNEIAYGWADLGEICAI</sequence>
<evidence type="ECO:0000256" key="2">
    <source>
        <dbReference type="ARBA" id="ARBA00023315"/>
    </source>
</evidence>
<dbReference type="InterPro" id="IPR000182">
    <property type="entry name" value="GNAT_dom"/>
</dbReference>
<dbReference type="Pfam" id="PF00583">
    <property type="entry name" value="Acetyltransf_1"/>
    <property type="match status" value="1"/>
</dbReference>
<dbReference type="SUPFAM" id="SSF55729">
    <property type="entry name" value="Acyl-CoA N-acyltransferases (Nat)"/>
    <property type="match status" value="1"/>
</dbReference>
<accession>A0A1G7I2W1</accession>
<dbReference type="CDD" id="cd04301">
    <property type="entry name" value="NAT_SF"/>
    <property type="match status" value="1"/>
</dbReference>
<keyword evidence="2" id="KW-0012">Acyltransferase</keyword>
<evidence type="ECO:0000256" key="1">
    <source>
        <dbReference type="ARBA" id="ARBA00022679"/>
    </source>
</evidence>
<dbReference type="EMBL" id="FNBL01000002">
    <property type="protein sequence ID" value="SDF07072.1"/>
    <property type="molecule type" value="Genomic_DNA"/>
</dbReference>
<feature type="domain" description="N-acetyltransferase" evidence="3">
    <location>
        <begin position="43"/>
        <end position="216"/>
    </location>
</feature>
<proteinExistence type="predicted"/>
<gene>
    <name evidence="4" type="ORF">SAMN04488117_102176</name>
</gene>
<dbReference type="InterPro" id="IPR016181">
    <property type="entry name" value="Acyl_CoA_acyltransferase"/>
</dbReference>
<protein>
    <recommendedName>
        <fullName evidence="3">N-acetyltransferase domain-containing protein</fullName>
    </recommendedName>
</protein>